<keyword evidence="12" id="KW-1185">Reference proteome</keyword>
<dbReference type="EMBL" id="CP036349">
    <property type="protein sequence ID" value="QDV73938.1"/>
    <property type="molecule type" value="Genomic_DNA"/>
</dbReference>
<dbReference type="SUPFAM" id="SSF51658">
    <property type="entry name" value="Xylose isomerase-like"/>
    <property type="match status" value="1"/>
</dbReference>
<evidence type="ECO:0000256" key="8">
    <source>
        <dbReference type="ARBA" id="ARBA00023004"/>
    </source>
</evidence>
<comment type="pathway">
    <text evidence="5">Carbohydrate metabolism; pentose and glucuronate interconversion.</text>
</comment>
<dbReference type="UniPathway" id="UPA00246"/>
<comment type="similarity">
    <text evidence="6">Belongs to the mannonate dehydratase family.</text>
</comment>
<keyword evidence="9" id="KW-0464">Manganese</keyword>
<dbReference type="KEGG" id="bmei:Spa11_21370"/>
<proteinExistence type="inferred from homology"/>
<evidence type="ECO:0000256" key="6">
    <source>
        <dbReference type="ARBA" id="ARBA00007389"/>
    </source>
</evidence>
<dbReference type="GO" id="GO:0008198">
    <property type="term" value="F:ferrous iron binding"/>
    <property type="evidence" value="ECO:0007669"/>
    <property type="project" value="TreeGrafter"/>
</dbReference>
<evidence type="ECO:0000256" key="9">
    <source>
        <dbReference type="ARBA" id="ARBA00023211"/>
    </source>
</evidence>
<evidence type="ECO:0000256" key="4">
    <source>
        <dbReference type="ARBA" id="ARBA00002713"/>
    </source>
</evidence>
<reference evidence="11 12" key="1">
    <citation type="submission" date="2019-02" db="EMBL/GenBank/DDBJ databases">
        <title>Deep-cultivation of Planctomycetes and their phenomic and genomic characterization uncovers novel biology.</title>
        <authorList>
            <person name="Wiegand S."/>
            <person name="Jogler M."/>
            <person name="Boedeker C."/>
            <person name="Pinto D."/>
            <person name="Vollmers J."/>
            <person name="Rivas-Marin E."/>
            <person name="Kohn T."/>
            <person name="Peeters S.H."/>
            <person name="Heuer A."/>
            <person name="Rast P."/>
            <person name="Oberbeckmann S."/>
            <person name="Bunk B."/>
            <person name="Jeske O."/>
            <person name="Meyerdierks A."/>
            <person name="Storesund J.E."/>
            <person name="Kallscheuer N."/>
            <person name="Luecker S."/>
            <person name="Lage O.M."/>
            <person name="Pohl T."/>
            <person name="Merkel B.J."/>
            <person name="Hornburger P."/>
            <person name="Mueller R.-W."/>
            <person name="Bruemmer F."/>
            <person name="Labrenz M."/>
            <person name="Spormann A.M."/>
            <person name="Op den Camp H."/>
            <person name="Overmann J."/>
            <person name="Amann R."/>
            <person name="Jetten M.S.M."/>
            <person name="Mascher T."/>
            <person name="Medema M.H."/>
            <person name="Devos D.P."/>
            <person name="Kaster A.-K."/>
            <person name="Ovreas L."/>
            <person name="Rohde M."/>
            <person name="Galperin M.Y."/>
            <person name="Jogler C."/>
        </authorList>
    </citation>
    <scope>NUCLEOTIDE SEQUENCE [LARGE SCALE GENOMIC DNA]</scope>
    <source>
        <strain evidence="11 12">Spa11</strain>
    </source>
</reference>
<dbReference type="EC" id="4.2.1.8" evidence="7"/>
<gene>
    <name evidence="11" type="primary">uxuA</name>
    <name evidence="11" type="ORF">Spa11_21370</name>
</gene>
<protein>
    <recommendedName>
        <fullName evidence="7">mannonate dehydratase</fullName>
        <ecNumber evidence="7">4.2.1.8</ecNumber>
    </recommendedName>
</protein>
<comment type="cofactor">
    <cofactor evidence="2">
        <name>Mn(2+)</name>
        <dbReference type="ChEBI" id="CHEBI:29035"/>
    </cofactor>
</comment>
<evidence type="ECO:0000256" key="5">
    <source>
        <dbReference type="ARBA" id="ARBA00004892"/>
    </source>
</evidence>
<comment type="cofactor">
    <cofactor evidence="3">
        <name>Fe(2+)</name>
        <dbReference type="ChEBI" id="CHEBI:29033"/>
    </cofactor>
</comment>
<evidence type="ECO:0000256" key="2">
    <source>
        <dbReference type="ARBA" id="ARBA00001936"/>
    </source>
</evidence>
<evidence type="ECO:0000313" key="11">
    <source>
        <dbReference type="EMBL" id="QDV73938.1"/>
    </source>
</evidence>
<evidence type="ECO:0000313" key="12">
    <source>
        <dbReference type="Proteomes" id="UP000316426"/>
    </source>
</evidence>
<evidence type="ECO:0000256" key="3">
    <source>
        <dbReference type="ARBA" id="ARBA00001954"/>
    </source>
</evidence>
<dbReference type="RefSeq" id="WP_145111786.1">
    <property type="nucleotide sequence ID" value="NZ_CP036349.1"/>
</dbReference>
<dbReference type="PANTHER" id="PTHR30387">
    <property type="entry name" value="MANNONATE DEHYDRATASE"/>
    <property type="match status" value="1"/>
</dbReference>
<dbReference type="Pfam" id="PF03786">
    <property type="entry name" value="UxuA"/>
    <property type="match status" value="2"/>
</dbReference>
<keyword evidence="10 11" id="KW-0456">Lyase</keyword>
<dbReference type="GO" id="GO:0042840">
    <property type="term" value="P:D-glucuronate catabolic process"/>
    <property type="evidence" value="ECO:0007669"/>
    <property type="project" value="TreeGrafter"/>
</dbReference>
<keyword evidence="8" id="KW-0408">Iron</keyword>
<dbReference type="InterPro" id="IPR036237">
    <property type="entry name" value="Xyl_isomerase-like_sf"/>
</dbReference>
<evidence type="ECO:0000256" key="7">
    <source>
        <dbReference type="ARBA" id="ARBA00012927"/>
    </source>
</evidence>
<dbReference type="PANTHER" id="PTHR30387:SF2">
    <property type="entry name" value="MANNONATE DEHYDRATASE"/>
    <property type="match status" value="1"/>
</dbReference>
<organism evidence="11 12">
    <name type="scientific">Botrimarina mediterranea</name>
    <dbReference type="NCBI Taxonomy" id="2528022"/>
    <lineage>
        <taxon>Bacteria</taxon>
        <taxon>Pseudomonadati</taxon>
        <taxon>Planctomycetota</taxon>
        <taxon>Planctomycetia</taxon>
        <taxon>Pirellulales</taxon>
        <taxon>Lacipirellulaceae</taxon>
        <taxon>Botrimarina</taxon>
    </lineage>
</organism>
<evidence type="ECO:0000256" key="10">
    <source>
        <dbReference type="ARBA" id="ARBA00023239"/>
    </source>
</evidence>
<dbReference type="InterPro" id="IPR004628">
    <property type="entry name" value="Man_deHydtase"/>
</dbReference>
<dbReference type="GO" id="GO:0008927">
    <property type="term" value="F:mannonate dehydratase activity"/>
    <property type="evidence" value="ECO:0007669"/>
    <property type="project" value="UniProtKB-EC"/>
</dbReference>
<sequence>MKLGLGLYRHLLTRENFRFARQCGATHLVAHLVDYFRGEPANPQGDQPTGGDRGWGLAGDPKQLWTTEELVNLRNAAADEGLTLEAIENFDPAHWHDILIDGPQWSRHIENIKTTVRRLGEAAVPTMGYNFSIAGVCGRVTGPFARGQAYAVGMDGPYDTPMPQGMAWNMVIDPNSSGEAAPRATPAQLWDRLRRFLDEVIPVAEEAGVRLALHPDDPPMEYMRGQPRLVYRPELYQKVLDLRPSPANQLEFCVGTIAEMPNADVYAATEQYASEGKIAYVHLRNVTGKAPYYKETFIDDGDIDVPRVLAILRMAGFDGVIIPDHAPQMSCGAPWHAGMAYAMGYLQAAIDTCRKASESEGPLA</sequence>
<accession>A0A518K812</accession>
<dbReference type="GO" id="GO:0030145">
    <property type="term" value="F:manganese ion binding"/>
    <property type="evidence" value="ECO:0007669"/>
    <property type="project" value="TreeGrafter"/>
</dbReference>
<dbReference type="Proteomes" id="UP000316426">
    <property type="component" value="Chromosome"/>
</dbReference>
<name>A0A518K812_9BACT</name>
<evidence type="ECO:0000256" key="1">
    <source>
        <dbReference type="ARBA" id="ARBA00001794"/>
    </source>
</evidence>
<comment type="catalytic activity">
    <reaction evidence="1">
        <text>D-mannonate = 2-dehydro-3-deoxy-D-gluconate + H2O</text>
        <dbReference type="Rhea" id="RHEA:20097"/>
        <dbReference type="ChEBI" id="CHEBI:15377"/>
        <dbReference type="ChEBI" id="CHEBI:17767"/>
        <dbReference type="ChEBI" id="CHEBI:57990"/>
        <dbReference type="EC" id="4.2.1.8"/>
    </reaction>
</comment>
<comment type="function">
    <text evidence="4">Catalyzes the dehydration of D-mannonate.</text>
</comment>
<dbReference type="AlphaFoldDB" id="A0A518K812"/>
<dbReference type="Gene3D" id="3.20.20.150">
    <property type="entry name" value="Divalent-metal-dependent TIM barrel enzymes"/>
    <property type="match status" value="1"/>
</dbReference>